<sequence>MHVTQMLHDAIVRRRGLAKQVAKALNKPYSTLLRELNPWDRGAKIGVDDLSLILKSSGDVSALKAIAEDLGYKLTPIKEKRA</sequence>
<reference evidence="1 2" key="1">
    <citation type="journal article" date="2013" name="Genome Announc.">
        <title>Draft genome sequences for three mercury-methylating, sulfate-reducing bacteria.</title>
        <authorList>
            <person name="Brown S.D."/>
            <person name="Hurt R.A.Jr."/>
            <person name="Gilmour C.C."/>
            <person name="Elias D.A."/>
        </authorList>
    </citation>
    <scope>NUCLEOTIDE SEQUENCE [LARGE SCALE GENOMIC DNA]</scope>
    <source>
        <strain evidence="1 2">DSM 16529</strain>
    </source>
</reference>
<gene>
    <name evidence="1" type="ORF">dsat_2135</name>
</gene>
<proteinExistence type="predicted"/>
<comment type="caution">
    <text evidence="1">The sequence shown here is derived from an EMBL/GenBank/DDBJ whole genome shotgun (WGS) entry which is preliminary data.</text>
</comment>
<dbReference type="OrthoDB" id="5454199at2"/>
<dbReference type="InterPro" id="IPR009679">
    <property type="entry name" value="Phage_186_CII-like"/>
</dbReference>
<keyword evidence="2" id="KW-1185">Reference proteome</keyword>
<dbReference type="Proteomes" id="UP000014975">
    <property type="component" value="Unassembled WGS sequence"/>
</dbReference>
<name>S7UN59_9BACT</name>
<protein>
    <submittedName>
        <fullName evidence="1">Uncharacterized protein</fullName>
    </submittedName>
</protein>
<dbReference type="GO" id="GO:0003677">
    <property type="term" value="F:DNA binding"/>
    <property type="evidence" value="ECO:0007669"/>
    <property type="project" value="InterPro"/>
</dbReference>
<dbReference type="eggNOG" id="ENOG5031GZJ">
    <property type="taxonomic scope" value="Bacteria"/>
</dbReference>
<evidence type="ECO:0000313" key="1">
    <source>
        <dbReference type="EMBL" id="EPR35434.1"/>
    </source>
</evidence>
<evidence type="ECO:0000313" key="2">
    <source>
        <dbReference type="Proteomes" id="UP000014975"/>
    </source>
</evidence>
<dbReference type="PATRIC" id="fig|1121439.3.peg.521"/>
<accession>S7UN59</accession>
<dbReference type="EMBL" id="ATHI01000004">
    <property type="protein sequence ID" value="EPR35434.1"/>
    <property type="molecule type" value="Genomic_DNA"/>
</dbReference>
<dbReference type="RefSeq" id="WP_020886021.1">
    <property type="nucleotide sequence ID" value="NZ_ATHI01000004.1"/>
</dbReference>
<organism evidence="1 2">
    <name type="scientific">Alkalidesulfovibrio alkalitolerans DSM 16529</name>
    <dbReference type="NCBI Taxonomy" id="1121439"/>
    <lineage>
        <taxon>Bacteria</taxon>
        <taxon>Pseudomonadati</taxon>
        <taxon>Thermodesulfobacteriota</taxon>
        <taxon>Desulfovibrionia</taxon>
        <taxon>Desulfovibrionales</taxon>
        <taxon>Desulfovibrionaceae</taxon>
        <taxon>Alkalidesulfovibrio</taxon>
    </lineage>
</organism>
<dbReference type="AlphaFoldDB" id="S7UN59"/>
<dbReference type="Pfam" id="PF06892">
    <property type="entry name" value="Phage_CP76"/>
    <property type="match status" value="1"/>
</dbReference>